<dbReference type="RefSeq" id="WP_254741811.1">
    <property type="nucleotide sequence ID" value="NZ_JANCLU010000009.1"/>
</dbReference>
<reference evidence="1 2" key="1">
    <citation type="submission" date="2022-07" db="EMBL/GenBank/DDBJ databases">
        <authorList>
            <person name="Li W.-J."/>
            <person name="Deng Q.-Q."/>
        </authorList>
    </citation>
    <scope>NUCLEOTIDE SEQUENCE [LARGE SCALE GENOMIC DNA]</scope>
    <source>
        <strain evidence="1 2">SYSU M60028</strain>
    </source>
</reference>
<dbReference type="Gene3D" id="3.90.190.10">
    <property type="entry name" value="Protein tyrosine phosphatase superfamily"/>
    <property type="match status" value="1"/>
</dbReference>
<dbReference type="Proteomes" id="UP001205890">
    <property type="component" value="Unassembled WGS sequence"/>
</dbReference>
<evidence type="ECO:0000313" key="2">
    <source>
        <dbReference type="Proteomes" id="UP001205890"/>
    </source>
</evidence>
<gene>
    <name evidence="1" type="ORF">NK718_11050</name>
</gene>
<organism evidence="1 2">
    <name type="scientific">Alsobacter ponti</name>
    <dbReference type="NCBI Taxonomy" id="2962936"/>
    <lineage>
        <taxon>Bacteria</taxon>
        <taxon>Pseudomonadati</taxon>
        <taxon>Pseudomonadota</taxon>
        <taxon>Alphaproteobacteria</taxon>
        <taxon>Hyphomicrobiales</taxon>
        <taxon>Alsobacteraceae</taxon>
        <taxon>Alsobacter</taxon>
    </lineage>
</organism>
<protein>
    <submittedName>
        <fullName evidence="1">Tyrosine phosphatase family protein</fullName>
    </submittedName>
</protein>
<dbReference type="EMBL" id="JANCLU010000009">
    <property type="protein sequence ID" value="MCP8939054.1"/>
    <property type="molecule type" value="Genomic_DNA"/>
</dbReference>
<dbReference type="InterPro" id="IPR029021">
    <property type="entry name" value="Prot-tyrosine_phosphatase-like"/>
</dbReference>
<accession>A0ABT1LCA2</accession>
<name>A0ABT1LCA2_9HYPH</name>
<dbReference type="InterPro" id="IPR016130">
    <property type="entry name" value="Tyr_Pase_AS"/>
</dbReference>
<sequence>MPAIHVTPLSRLHDTVEAIGASHVVTLINAATSVARPASIPAERHLFLGVSDITAATDGHILPGEEHVRRLLDFTRKWDAERPLLIHCWAGVSRSTAAAFIALCALRPTRDEAEIALRLRAASPSATPNARLVAVADNMLGRQGRMVDAVAAIGRGADCFENTPFHLKLDE</sequence>
<comment type="caution">
    <text evidence="1">The sequence shown here is derived from an EMBL/GenBank/DDBJ whole genome shotgun (WGS) entry which is preliminary data.</text>
</comment>
<proteinExistence type="predicted"/>
<keyword evidence="2" id="KW-1185">Reference proteome</keyword>
<dbReference type="PROSITE" id="PS00383">
    <property type="entry name" value="TYR_PHOSPHATASE_1"/>
    <property type="match status" value="1"/>
</dbReference>
<evidence type="ECO:0000313" key="1">
    <source>
        <dbReference type="EMBL" id="MCP8939054.1"/>
    </source>
</evidence>
<dbReference type="SUPFAM" id="SSF52799">
    <property type="entry name" value="(Phosphotyrosine protein) phosphatases II"/>
    <property type="match status" value="1"/>
</dbReference>